<keyword evidence="6" id="KW-0804">Transcription</keyword>
<feature type="DNA-binding region" description="Homeobox" evidence="9">
    <location>
        <begin position="79"/>
        <end position="143"/>
    </location>
</feature>
<dbReference type="PANTHER" id="PTHR45940">
    <property type="entry name" value="WUSCHEL-RELATED HOMEOBOX 1-RELATED"/>
    <property type="match status" value="1"/>
</dbReference>
<comment type="similarity">
    <text evidence="8">Belongs to the WUS homeobox family.</text>
</comment>
<dbReference type="PANTHER" id="PTHR45940:SF13">
    <property type="entry name" value="WUSCHEL-RELATED HOMEOBOX 1"/>
    <property type="match status" value="1"/>
</dbReference>
<dbReference type="EMBL" id="JAHRHJ020000005">
    <property type="protein sequence ID" value="KAH9316626.1"/>
    <property type="molecule type" value="Genomic_DNA"/>
</dbReference>
<evidence type="ECO:0000256" key="1">
    <source>
        <dbReference type="ARBA" id="ARBA00004123"/>
    </source>
</evidence>
<dbReference type="AlphaFoldDB" id="A0AA38LAD4"/>
<keyword evidence="5 9" id="KW-0371">Homeobox</keyword>
<comment type="caution">
    <text evidence="13">The sequence shown here is derived from an EMBL/GenBank/DDBJ whole genome shotgun (WGS) entry which is preliminary data.</text>
</comment>
<gene>
    <name evidence="13" type="ORF">KI387_025253</name>
</gene>
<dbReference type="FunFam" id="1.10.10.60:FF:000146">
    <property type="entry name" value="WUSCHEL-related homeobox 4"/>
    <property type="match status" value="1"/>
</dbReference>
<feature type="region of interest" description="Disordered" evidence="11">
    <location>
        <begin position="65"/>
        <end position="86"/>
    </location>
</feature>
<keyword evidence="3" id="KW-0805">Transcription regulation</keyword>
<evidence type="ECO:0000313" key="14">
    <source>
        <dbReference type="Proteomes" id="UP000824469"/>
    </source>
</evidence>
<dbReference type="SMART" id="SM00389">
    <property type="entry name" value="HOX"/>
    <property type="match status" value="1"/>
</dbReference>
<dbReference type="GO" id="GO:0005634">
    <property type="term" value="C:nucleus"/>
    <property type="evidence" value="ECO:0007669"/>
    <property type="project" value="UniProtKB-SubCell"/>
</dbReference>
<keyword evidence="7 9" id="KW-0539">Nucleus</keyword>
<keyword evidence="4 9" id="KW-0238">DNA-binding</keyword>
<dbReference type="SUPFAM" id="SSF46689">
    <property type="entry name" value="Homeodomain-like"/>
    <property type="match status" value="1"/>
</dbReference>
<dbReference type="InterPro" id="IPR044555">
    <property type="entry name" value="WUSCHEL-like"/>
</dbReference>
<dbReference type="GO" id="GO:0003700">
    <property type="term" value="F:DNA-binding transcription factor activity"/>
    <property type="evidence" value="ECO:0007669"/>
    <property type="project" value="InterPro"/>
</dbReference>
<evidence type="ECO:0000256" key="5">
    <source>
        <dbReference type="ARBA" id="ARBA00023155"/>
    </source>
</evidence>
<organism evidence="13 14">
    <name type="scientific">Taxus chinensis</name>
    <name type="common">Chinese yew</name>
    <name type="synonym">Taxus wallichiana var. chinensis</name>
    <dbReference type="NCBI Taxonomy" id="29808"/>
    <lineage>
        <taxon>Eukaryota</taxon>
        <taxon>Viridiplantae</taxon>
        <taxon>Streptophyta</taxon>
        <taxon>Embryophyta</taxon>
        <taxon>Tracheophyta</taxon>
        <taxon>Spermatophyta</taxon>
        <taxon>Pinopsida</taxon>
        <taxon>Pinidae</taxon>
        <taxon>Conifers II</taxon>
        <taxon>Cupressales</taxon>
        <taxon>Taxaceae</taxon>
        <taxon>Taxus</taxon>
    </lineage>
</organism>
<dbReference type="Pfam" id="PF00046">
    <property type="entry name" value="Homeodomain"/>
    <property type="match status" value="1"/>
</dbReference>
<protein>
    <recommendedName>
        <fullName evidence="12">Homeobox domain-containing protein</fullName>
    </recommendedName>
</protein>
<evidence type="ECO:0000256" key="9">
    <source>
        <dbReference type="PROSITE-ProRule" id="PRU00108"/>
    </source>
</evidence>
<dbReference type="GO" id="GO:0003677">
    <property type="term" value="F:DNA binding"/>
    <property type="evidence" value="ECO:0007669"/>
    <property type="project" value="UniProtKB-UniRule"/>
</dbReference>
<evidence type="ECO:0000256" key="3">
    <source>
        <dbReference type="ARBA" id="ARBA00023015"/>
    </source>
</evidence>
<keyword evidence="2" id="KW-0217">Developmental protein</keyword>
<proteinExistence type="inferred from homology"/>
<evidence type="ECO:0000256" key="6">
    <source>
        <dbReference type="ARBA" id="ARBA00023163"/>
    </source>
</evidence>
<dbReference type="InterPro" id="IPR009057">
    <property type="entry name" value="Homeodomain-like_sf"/>
</dbReference>
<evidence type="ECO:0000259" key="12">
    <source>
        <dbReference type="PROSITE" id="PS50071"/>
    </source>
</evidence>
<name>A0AA38LAD4_TAXCH</name>
<evidence type="ECO:0000256" key="8">
    <source>
        <dbReference type="ARBA" id="ARBA00024040"/>
    </source>
</evidence>
<comment type="subcellular location">
    <subcellularLocation>
        <location evidence="1 9 10">Nucleus</location>
    </subcellularLocation>
</comment>
<reference evidence="13 14" key="1">
    <citation type="journal article" date="2021" name="Nat. Plants">
        <title>The Taxus genome provides insights into paclitaxel biosynthesis.</title>
        <authorList>
            <person name="Xiong X."/>
            <person name="Gou J."/>
            <person name="Liao Q."/>
            <person name="Li Y."/>
            <person name="Zhou Q."/>
            <person name="Bi G."/>
            <person name="Li C."/>
            <person name="Du R."/>
            <person name="Wang X."/>
            <person name="Sun T."/>
            <person name="Guo L."/>
            <person name="Liang H."/>
            <person name="Lu P."/>
            <person name="Wu Y."/>
            <person name="Zhang Z."/>
            <person name="Ro D.K."/>
            <person name="Shang Y."/>
            <person name="Huang S."/>
            <person name="Yan J."/>
        </authorList>
    </citation>
    <scope>NUCLEOTIDE SEQUENCE [LARGE SCALE GENOMIC DNA]</scope>
    <source>
        <strain evidence="13">Ta-2019</strain>
    </source>
</reference>
<sequence length="327" mass="37701">MSSVSDNGGNSFCKRLRPLIPKPLPESLELQHHHSSAANLGGKQMETHHFHQNFSDIRNNHLLSTGLNRSSHVGSSQQPVTSRWNPTPEQLRVLEDLYKRGLRTPSAEQIQYITAQLRCYGKIEGKNVFYWFQNHKARERQKQRRKMEIMMCAENIDFPTNTKIQPNESDWKINRRLSSATNNFQESQDFLKLAVPSTDQQVDYASMQINYSCMPYTSASRDSCGQCLQPCKSQTIKWVPSEEGSSAMNRVPVIDEEHQEGVVHDLKTLELFPLHSNNSKTHDVKTMTDTTYCQDDEFQYEDQEDDRQQEGKAAPCNSYFQFLPLHN</sequence>
<keyword evidence="14" id="KW-1185">Reference proteome</keyword>
<accession>A0AA38LAD4</accession>
<feature type="domain" description="Homeobox" evidence="12">
    <location>
        <begin position="77"/>
        <end position="142"/>
    </location>
</feature>
<evidence type="ECO:0000256" key="11">
    <source>
        <dbReference type="SAM" id="MobiDB-lite"/>
    </source>
</evidence>
<dbReference type="GO" id="GO:0099402">
    <property type="term" value="P:plant organ development"/>
    <property type="evidence" value="ECO:0007669"/>
    <property type="project" value="InterPro"/>
</dbReference>
<dbReference type="Gene3D" id="1.10.10.60">
    <property type="entry name" value="Homeodomain-like"/>
    <property type="match status" value="1"/>
</dbReference>
<evidence type="ECO:0000256" key="10">
    <source>
        <dbReference type="RuleBase" id="RU000682"/>
    </source>
</evidence>
<evidence type="ECO:0000256" key="4">
    <source>
        <dbReference type="ARBA" id="ARBA00023125"/>
    </source>
</evidence>
<dbReference type="InterPro" id="IPR001356">
    <property type="entry name" value="HD"/>
</dbReference>
<evidence type="ECO:0000313" key="13">
    <source>
        <dbReference type="EMBL" id="KAH9316626.1"/>
    </source>
</evidence>
<evidence type="ECO:0000256" key="7">
    <source>
        <dbReference type="ARBA" id="ARBA00023242"/>
    </source>
</evidence>
<dbReference type="PROSITE" id="PS50071">
    <property type="entry name" value="HOMEOBOX_2"/>
    <property type="match status" value="1"/>
</dbReference>
<evidence type="ECO:0000256" key="2">
    <source>
        <dbReference type="ARBA" id="ARBA00022473"/>
    </source>
</evidence>
<dbReference type="CDD" id="cd00086">
    <property type="entry name" value="homeodomain"/>
    <property type="match status" value="1"/>
</dbReference>
<dbReference type="Proteomes" id="UP000824469">
    <property type="component" value="Unassembled WGS sequence"/>
</dbReference>